<dbReference type="InterPro" id="IPR008927">
    <property type="entry name" value="6-PGluconate_DH-like_C_sf"/>
</dbReference>
<dbReference type="SUPFAM" id="SSF51735">
    <property type="entry name" value="NAD(P)-binding Rossmann-fold domains"/>
    <property type="match status" value="1"/>
</dbReference>
<accession>A0A8E2EVU2</accession>
<name>A0A8E2EVU2_9PEZI</name>
<comment type="similarity">
    <text evidence="1">Belongs to the mannitol dehydrogenase family.</text>
</comment>
<dbReference type="Pfam" id="PF08125">
    <property type="entry name" value="Mannitol_dh_C"/>
    <property type="match status" value="1"/>
</dbReference>
<dbReference type="EC" id="1.1.1.17" evidence="3"/>
<evidence type="ECO:0000256" key="3">
    <source>
        <dbReference type="ARBA" id="ARBA00012939"/>
    </source>
</evidence>
<keyword evidence="6" id="KW-0520">NAD</keyword>
<comment type="catalytic activity">
    <reaction evidence="7">
        <text>D-mannitol 1-phosphate + NAD(+) = beta-D-fructose 6-phosphate + NADH + H(+)</text>
        <dbReference type="Rhea" id="RHEA:19661"/>
        <dbReference type="ChEBI" id="CHEBI:15378"/>
        <dbReference type="ChEBI" id="CHEBI:57540"/>
        <dbReference type="ChEBI" id="CHEBI:57634"/>
        <dbReference type="ChEBI" id="CHEBI:57945"/>
        <dbReference type="ChEBI" id="CHEBI:61381"/>
        <dbReference type="EC" id="1.1.1.17"/>
    </reaction>
</comment>
<evidence type="ECO:0000256" key="5">
    <source>
        <dbReference type="ARBA" id="ARBA00023002"/>
    </source>
</evidence>
<evidence type="ECO:0000256" key="2">
    <source>
        <dbReference type="ARBA" id="ARBA00011245"/>
    </source>
</evidence>
<dbReference type="EMBL" id="KV750201">
    <property type="protein sequence ID" value="OCL05821.1"/>
    <property type="molecule type" value="Genomic_DNA"/>
</dbReference>
<dbReference type="HAMAP" id="MF_00196">
    <property type="entry name" value="Mannitol_dehydrog"/>
    <property type="match status" value="1"/>
</dbReference>
<evidence type="ECO:0000256" key="4">
    <source>
        <dbReference type="ARBA" id="ARBA00016219"/>
    </source>
</evidence>
<keyword evidence="5" id="KW-0560">Oxidoreductase</keyword>
<evidence type="ECO:0000256" key="6">
    <source>
        <dbReference type="ARBA" id="ARBA00023027"/>
    </source>
</evidence>
<dbReference type="InterPro" id="IPR013118">
    <property type="entry name" value="Mannitol_DH_C"/>
</dbReference>
<dbReference type="Gene3D" id="1.10.1040.10">
    <property type="entry name" value="N-(1-d-carboxylethyl)-l-norvaline Dehydrogenase, domain 2"/>
    <property type="match status" value="1"/>
</dbReference>
<reference evidence="10 11" key="1">
    <citation type="journal article" date="2016" name="Nat. Commun.">
        <title>Ectomycorrhizal ecology is imprinted in the genome of the dominant symbiotic fungus Cenococcum geophilum.</title>
        <authorList>
            <consortium name="DOE Joint Genome Institute"/>
            <person name="Peter M."/>
            <person name="Kohler A."/>
            <person name="Ohm R.A."/>
            <person name="Kuo A."/>
            <person name="Krutzmann J."/>
            <person name="Morin E."/>
            <person name="Arend M."/>
            <person name="Barry K.W."/>
            <person name="Binder M."/>
            <person name="Choi C."/>
            <person name="Clum A."/>
            <person name="Copeland A."/>
            <person name="Grisel N."/>
            <person name="Haridas S."/>
            <person name="Kipfer T."/>
            <person name="LaButti K."/>
            <person name="Lindquist E."/>
            <person name="Lipzen A."/>
            <person name="Maire R."/>
            <person name="Meier B."/>
            <person name="Mihaltcheva S."/>
            <person name="Molinier V."/>
            <person name="Murat C."/>
            <person name="Poggeler S."/>
            <person name="Quandt C.A."/>
            <person name="Sperisen C."/>
            <person name="Tritt A."/>
            <person name="Tisserant E."/>
            <person name="Crous P.W."/>
            <person name="Henrissat B."/>
            <person name="Nehls U."/>
            <person name="Egli S."/>
            <person name="Spatafora J.W."/>
            <person name="Grigoriev I.V."/>
            <person name="Martin F.M."/>
        </authorList>
    </citation>
    <scope>NUCLEOTIDE SEQUENCE [LARGE SCALE GENOMIC DNA]</scope>
    <source>
        <strain evidence="10 11">CBS 207.34</strain>
    </source>
</reference>
<sequence length="393" mass="43981">MYDKKAVHFGGGNIGRGFVAEFLHNSGYEVVFIDVMDKIIEALQQTPHYTVTEIGEDGERTFDINHYRAINSKYELPKVIDEIATADVVTCAVGPNILKFIAEPVAKAIAARQLDYPLAVIACENAINATTTWKGFITSYIETKLDKSILDTLDTKARFANSAIDRIVPHQDPDAGLNVKIEKFFEWCVEQPPFEGAKQPDIKGVHFVQDLQPYIERKLYTVNTSHATAAYYGYNRGKALIHEAMIDKEIHDIVRNCVRETAHLIVNKHDITVQEQDDYVEKIISRISNPALEDKVERVGRAPLRKLSRNERFIGPAAQLAETGDPYESLLGAIEMALRFQNVEGDDESFELAKILKENDSKTATSKITGLDTSHPLYKPVEQVVAKVQSSSS</sequence>
<dbReference type="SUPFAM" id="SSF48179">
    <property type="entry name" value="6-phosphogluconate dehydrogenase C-terminal domain-like"/>
    <property type="match status" value="1"/>
</dbReference>
<feature type="domain" description="Mannitol dehydrogenase C-terminal" evidence="9">
    <location>
        <begin position="210"/>
        <end position="349"/>
    </location>
</feature>
<evidence type="ECO:0000313" key="11">
    <source>
        <dbReference type="Proteomes" id="UP000250140"/>
    </source>
</evidence>
<evidence type="ECO:0000259" key="8">
    <source>
        <dbReference type="Pfam" id="PF01232"/>
    </source>
</evidence>
<dbReference type="PANTHER" id="PTHR30524:SF0">
    <property type="entry name" value="ALTRONATE OXIDOREDUCTASE-RELATED"/>
    <property type="match status" value="1"/>
</dbReference>
<dbReference type="Proteomes" id="UP000250140">
    <property type="component" value="Unassembled WGS sequence"/>
</dbReference>
<dbReference type="InterPro" id="IPR023028">
    <property type="entry name" value="Mannitol_1_phos_5_DH"/>
</dbReference>
<organism evidence="10 11">
    <name type="scientific">Glonium stellatum</name>
    <dbReference type="NCBI Taxonomy" id="574774"/>
    <lineage>
        <taxon>Eukaryota</taxon>
        <taxon>Fungi</taxon>
        <taxon>Dikarya</taxon>
        <taxon>Ascomycota</taxon>
        <taxon>Pezizomycotina</taxon>
        <taxon>Dothideomycetes</taxon>
        <taxon>Pleosporomycetidae</taxon>
        <taxon>Gloniales</taxon>
        <taxon>Gloniaceae</taxon>
        <taxon>Glonium</taxon>
    </lineage>
</organism>
<comment type="subunit">
    <text evidence="2">Monomer.</text>
</comment>
<proteinExistence type="inferred from homology"/>
<dbReference type="NCBIfam" id="NF002652">
    <property type="entry name" value="PRK02318.2-5"/>
    <property type="match status" value="1"/>
</dbReference>
<dbReference type="PRINTS" id="PR00084">
    <property type="entry name" value="MTLDHDRGNASE"/>
</dbReference>
<dbReference type="GO" id="GO:0005829">
    <property type="term" value="C:cytosol"/>
    <property type="evidence" value="ECO:0007669"/>
    <property type="project" value="TreeGrafter"/>
</dbReference>
<dbReference type="InterPro" id="IPR013328">
    <property type="entry name" value="6PGD_dom2"/>
</dbReference>
<evidence type="ECO:0000259" key="9">
    <source>
        <dbReference type="Pfam" id="PF08125"/>
    </source>
</evidence>
<protein>
    <recommendedName>
        <fullName evidence="4">Mannitol-1-phosphate 5-dehydrogenase</fullName>
        <ecNumber evidence="3">1.1.1.17</ecNumber>
    </recommendedName>
</protein>
<gene>
    <name evidence="10" type="ORF">AOQ84DRAFT_322384</name>
</gene>
<dbReference type="InterPro" id="IPR000669">
    <property type="entry name" value="Mannitol_DH"/>
</dbReference>
<feature type="domain" description="Mannitol dehydrogenase N-terminal" evidence="8">
    <location>
        <begin position="5"/>
        <end position="202"/>
    </location>
</feature>
<dbReference type="GO" id="GO:0019592">
    <property type="term" value="P:mannitol catabolic process"/>
    <property type="evidence" value="ECO:0007669"/>
    <property type="project" value="TreeGrafter"/>
</dbReference>
<evidence type="ECO:0000256" key="1">
    <source>
        <dbReference type="ARBA" id="ARBA00006541"/>
    </source>
</evidence>
<keyword evidence="11" id="KW-1185">Reference proteome</keyword>
<dbReference type="OrthoDB" id="418169at2759"/>
<dbReference type="Pfam" id="PF01232">
    <property type="entry name" value="Mannitol_dh"/>
    <property type="match status" value="1"/>
</dbReference>
<dbReference type="AlphaFoldDB" id="A0A8E2EVU2"/>
<dbReference type="Gene3D" id="3.40.50.720">
    <property type="entry name" value="NAD(P)-binding Rossmann-like Domain"/>
    <property type="match status" value="1"/>
</dbReference>
<dbReference type="PANTHER" id="PTHR30524">
    <property type="entry name" value="MANNITOL-1-PHOSPHATE 5-DEHYDROGENASE"/>
    <property type="match status" value="1"/>
</dbReference>
<dbReference type="InterPro" id="IPR036291">
    <property type="entry name" value="NAD(P)-bd_dom_sf"/>
</dbReference>
<evidence type="ECO:0000256" key="7">
    <source>
        <dbReference type="ARBA" id="ARBA00048615"/>
    </source>
</evidence>
<evidence type="ECO:0000313" key="10">
    <source>
        <dbReference type="EMBL" id="OCL05821.1"/>
    </source>
</evidence>
<dbReference type="InterPro" id="IPR013131">
    <property type="entry name" value="Mannitol_DH_N"/>
</dbReference>
<dbReference type="GO" id="GO:0008926">
    <property type="term" value="F:mannitol-1-phosphate 5-dehydrogenase activity"/>
    <property type="evidence" value="ECO:0007669"/>
    <property type="project" value="UniProtKB-EC"/>
</dbReference>